<accession>A0A1L4FSP5</accession>
<evidence type="ECO:0000256" key="1">
    <source>
        <dbReference type="SAM" id="SignalP"/>
    </source>
</evidence>
<keyword evidence="1" id="KW-0732">Signal</keyword>
<dbReference type="RefSeq" id="WP_073372645.1">
    <property type="nucleotide sequence ID" value="NZ_CP017813.1"/>
</dbReference>
<dbReference type="NCBIfam" id="TIGR04313">
    <property type="entry name" value="aro_clust_Mycop"/>
    <property type="match status" value="1"/>
</dbReference>
<name>A0A1L4FSP5_9BACT</name>
<dbReference type="PROSITE" id="PS51257">
    <property type="entry name" value="PROKAR_LIPOPROTEIN"/>
    <property type="match status" value="1"/>
</dbReference>
<evidence type="ECO:0000313" key="2">
    <source>
        <dbReference type="EMBL" id="APJ38641.1"/>
    </source>
</evidence>
<reference evidence="3" key="1">
    <citation type="submission" date="2016-10" db="EMBL/GenBank/DDBJ databases">
        <authorList>
            <person name="Beylefeld A."/>
            <person name="Abolnik C."/>
        </authorList>
    </citation>
    <scope>NUCLEOTIDE SEQUENCE [LARGE SCALE GENOMIC DNA]</scope>
    <source>
        <strain evidence="3">B359_6</strain>
    </source>
</reference>
<keyword evidence="3" id="KW-1185">Reference proteome</keyword>
<gene>
    <name evidence="2" type="ORF">BLA55_03195</name>
</gene>
<dbReference type="STRING" id="48003.BLA55_03195"/>
<dbReference type="EMBL" id="CP017813">
    <property type="protein sequence ID" value="APJ38641.1"/>
    <property type="molecule type" value="Genomic_DNA"/>
</dbReference>
<feature type="signal peptide" evidence="1">
    <location>
        <begin position="1"/>
        <end position="22"/>
    </location>
</feature>
<dbReference type="Proteomes" id="UP000184322">
    <property type="component" value="Chromosome"/>
</dbReference>
<sequence length="320" mass="38066">MKKLLKISFSSLIFAAPLFLSAACTNTNVTQIQYQKKFSQSVDAKLNDLVESFFDNDQKQIQDFYTKQQQIQSDLIKEFNYAILFAPLWDVNVYSNSGDKVKRTNLAIKKIKSILYQDWFWFLNNIKKQVFVFNPYGNYYDGSVYSSDENLKEKIQNMYQDKTILVTLKSNHIENIHEIKITNSKYDQLQNKKLLFIQFEENKLVPILSFEFKNKRYLRVLPELLVVEKSDNLTNLLSDLTDSLFEAKNLYDEEEREYQISLDPNFDFENYLKNNNDEKVFDFYRLGNYSEFLKRAIIKINTQGQTQIKRYTWGYVNEDK</sequence>
<organism evidence="2 3">
    <name type="scientific">Mycoplasmopsis pullorum</name>
    <dbReference type="NCBI Taxonomy" id="48003"/>
    <lineage>
        <taxon>Bacteria</taxon>
        <taxon>Bacillati</taxon>
        <taxon>Mycoplasmatota</taxon>
        <taxon>Mycoplasmoidales</taxon>
        <taxon>Metamycoplasmataceae</taxon>
        <taxon>Mycoplasmopsis</taxon>
    </lineage>
</organism>
<feature type="chain" id="PRO_5012498915" description="Lipoprotein" evidence="1">
    <location>
        <begin position="23"/>
        <end position="320"/>
    </location>
</feature>
<protein>
    <recommendedName>
        <fullName evidence="4">Lipoprotein</fullName>
    </recommendedName>
</protein>
<dbReference type="KEGG" id="mpul:BLA55_03195"/>
<dbReference type="OrthoDB" id="401395at2"/>
<evidence type="ECO:0008006" key="4">
    <source>
        <dbReference type="Google" id="ProtNLM"/>
    </source>
</evidence>
<evidence type="ECO:0000313" key="3">
    <source>
        <dbReference type="Proteomes" id="UP000184322"/>
    </source>
</evidence>
<dbReference type="AlphaFoldDB" id="A0A1L4FSP5"/>
<proteinExistence type="predicted"/>
<dbReference type="InterPro" id="IPR027593">
    <property type="entry name" value="Aro_clust"/>
</dbReference>